<gene>
    <name evidence="12" type="ORF">I313_06303</name>
</gene>
<keyword evidence="7 11" id="KW-0472">Membrane</keyword>
<dbReference type="OrthoDB" id="196717at2759"/>
<feature type="transmembrane region" description="Helical" evidence="11">
    <location>
        <begin position="376"/>
        <end position="394"/>
    </location>
</feature>
<dbReference type="EMBL" id="KN847913">
    <property type="protein sequence ID" value="KIR37930.1"/>
    <property type="molecule type" value="Genomic_DNA"/>
</dbReference>
<comment type="subcellular location">
    <subcellularLocation>
        <location evidence="2">Endomembrane system</location>
        <topology evidence="2">Multi-pass membrane protein</topology>
    </subcellularLocation>
</comment>
<evidence type="ECO:0000256" key="9">
    <source>
        <dbReference type="ARBA" id="ARBA00038987"/>
    </source>
</evidence>
<organism evidence="12 13">
    <name type="scientific">Cryptococcus deuterogattii Ram5</name>
    <dbReference type="NCBI Taxonomy" id="1296110"/>
    <lineage>
        <taxon>Eukaryota</taxon>
        <taxon>Fungi</taxon>
        <taxon>Dikarya</taxon>
        <taxon>Basidiomycota</taxon>
        <taxon>Agaricomycotina</taxon>
        <taxon>Tremellomycetes</taxon>
        <taxon>Tremellales</taxon>
        <taxon>Cryptococcaceae</taxon>
        <taxon>Cryptococcus</taxon>
        <taxon>Cryptococcus gattii species complex</taxon>
    </lineage>
</organism>
<keyword evidence="13" id="KW-1185">Reference proteome</keyword>
<comment type="similarity">
    <text evidence="3">Belongs to the CDP-alcohol phosphatidyltransferase class-I family.</text>
</comment>
<evidence type="ECO:0000256" key="1">
    <source>
        <dbReference type="ARBA" id="ARBA00001946"/>
    </source>
</evidence>
<comment type="cofactor">
    <cofactor evidence="1">
        <name>Mg(2+)</name>
        <dbReference type="ChEBI" id="CHEBI:18420"/>
    </cofactor>
</comment>
<evidence type="ECO:0000313" key="13">
    <source>
        <dbReference type="Proteomes" id="UP000053392"/>
    </source>
</evidence>
<feature type="transmembrane region" description="Helical" evidence="11">
    <location>
        <begin position="241"/>
        <end position="264"/>
    </location>
</feature>
<dbReference type="PANTHER" id="PTHR10414">
    <property type="entry name" value="ETHANOLAMINEPHOSPHOTRANSFERASE"/>
    <property type="match status" value="1"/>
</dbReference>
<dbReference type="HOGENOM" id="CLU_035066_5_2_1"/>
<dbReference type="InterPro" id="IPR043130">
    <property type="entry name" value="CDP-OH_PTrfase_TM_dom"/>
</dbReference>
<dbReference type="EC" id="2.7.8.2" evidence="9"/>
<dbReference type="AlphaFoldDB" id="A0A0D0UZ13"/>
<dbReference type="InterPro" id="IPR000462">
    <property type="entry name" value="CDP-OH_P_trans"/>
</dbReference>
<evidence type="ECO:0000256" key="4">
    <source>
        <dbReference type="ARBA" id="ARBA00022679"/>
    </source>
</evidence>
<evidence type="ECO:0000256" key="6">
    <source>
        <dbReference type="ARBA" id="ARBA00022989"/>
    </source>
</evidence>
<proteinExistence type="inferred from homology"/>
<feature type="transmembrane region" description="Helical" evidence="11">
    <location>
        <begin position="318"/>
        <end position="337"/>
    </location>
</feature>
<comment type="pathway">
    <text evidence="8">Phospholipid metabolism; phosphatidylcholine biosynthesis; phosphatidylcholine from phosphocholine: step 2/2.</text>
</comment>
<keyword evidence="6 11" id="KW-1133">Transmembrane helix</keyword>
<protein>
    <recommendedName>
        <fullName evidence="9">diacylglycerol cholinephosphotransferase</fullName>
        <ecNumber evidence="9">2.7.8.2</ecNumber>
    </recommendedName>
</protein>
<feature type="transmembrane region" description="Helical" evidence="11">
    <location>
        <begin position="276"/>
        <end position="298"/>
    </location>
</feature>
<name>A0A0D0UZ13_9TREE</name>
<keyword evidence="4" id="KW-0808">Transferase</keyword>
<feature type="transmembrane region" description="Helical" evidence="11">
    <location>
        <begin position="344"/>
        <end position="364"/>
    </location>
</feature>
<evidence type="ECO:0000256" key="10">
    <source>
        <dbReference type="ARBA" id="ARBA00051857"/>
    </source>
</evidence>
<evidence type="ECO:0000256" key="7">
    <source>
        <dbReference type="ARBA" id="ARBA00023136"/>
    </source>
</evidence>
<dbReference type="PIRSF" id="PIRSF015665">
    <property type="entry name" value="CHOPT"/>
    <property type="match status" value="1"/>
</dbReference>
<dbReference type="Pfam" id="PF01066">
    <property type="entry name" value="CDP-OH_P_transf"/>
    <property type="match status" value="1"/>
</dbReference>
<dbReference type="InterPro" id="IPR014472">
    <property type="entry name" value="CHOPT"/>
</dbReference>
<dbReference type="GO" id="GO:0012505">
    <property type="term" value="C:endomembrane system"/>
    <property type="evidence" value="ECO:0007669"/>
    <property type="project" value="UniProtKB-SubCell"/>
</dbReference>
<evidence type="ECO:0000256" key="3">
    <source>
        <dbReference type="ARBA" id="ARBA00010441"/>
    </source>
</evidence>
<evidence type="ECO:0000256" key="2">
    <source>
        <dbReference type="ARBA" id="ARBA00004127"/>
    </source>
</evidence>
<evidence type="ECO:0000256" key="8">
    <source>
        <dbReference type="ARBA" id="ARBA00037890"/>
    </source>
</evidence>
<dbReference type="Gene3D" id="1.20.120.1760">
    <property type="match status" value="1"/>
</dbReference>
<dbReference type="PANTHER" id="PTHR10414:SF37">
    <property type="entry name" value="BB IN A BOXCAR, ISOFORM C"/>
    <property type="match status" value="1"/>
</dbReference>
<comment type="catalytic activity">
    <reaction evidence="10">
        <text>CDP-N,N-dimethylethanolamine + a 1,2-diacyl-sn-glycerol = a 1,2-diacyl-sn-glycero-3-phospho-N,N-dimethylethanolamine + CMP + H(+)</text>
        <dbReference type="Rhea" id="RHEA:33775"/>
        <dbReference type="ChEBI" id="CHEBI:15378"/>
        <dbReference type="ChEBI" id="CHEBI:17815"/>
        <dbReference type="ChEBI" id="CHEBI:60377"/>
        <dbReference type="ChEBI" id="CHEBI:64572"/>
        <dbReference type="ChEBI" id="CHEBI:65117"/>
    </reaction>
    <physiologicalReaction direction="left-to-right" evidence="10">
        <dbReference type="Rhea" id="RHEA:33776"/>
    </physiologicalReaction>
</comment>
<reference evidence="12 13" key="1">
    <citation type="submission" date="2015-01" db="EMBL/GenBank/DDBJ databases">
        <title>The Genome Sequence of Cryptococcus gattii Ram5.</title>
        <authorList>
            <consortium name="The Broad Institute Genomics Platform"/>
            <person name="Cuomo C."/>
            <person name="Litvintseva A."/>
            <person name="Chen Y."/>
            <person name="Heitman J."/>
            <person name="Sun S."/>
            <person name="Springer D."/>
            <person name="Dromer F."/>
            <person name="Young S."/>
            <person name="Zeng Q."/>
            <person name="Gargeya S."/>
            <person name="Abouelleil A."/>
            <person name="Alvarado L."/>
            <person name="Chapman S.B."/>
            <person name="Gainer-Dewar J."/>
            <person name="Goldberg J."/>
            <person name="Griggs A."/>
            <person name="Gujja S."/>
            <person name="Hansen M."/>
            <person name="Howarth C."/>
            <person name="Imamovic A."/>
            <person name="Larimer J."/>
            <person name="Murphy C."/>
            <person name="Naylor J."/>
            <person name="Pearson M."/>
            <person name="Priest M."/>
            <person name="Roberts A."/>
            <person name="Saif S."/>
            <person name="Shea T."/>
            <person name="Sykes S."/>
            <person name="Wortman J."/>
            <person name="Nusbaum C."/>
            <person name="Birren B."/>
        </authorList>
    </citation>
    <scope>NUCLEOTIDE SEQUENCE [LARGE SCALE GENOMIC DNA]</scope>
    <source>
        <strain evidence="12 13">Ram5</strain>
    </source>
</reference>
<accession>A0A0D0UZ13</accession>
<sequence length="432" mass="48167">MRITKSQFTGLDAYKYSGIDKSVVSKYILGPFWVWLVTLFPKNIAPNTITFIGLCFVFTNVGTLLFFDPMYQGAALPSWVYLSFGFGLFAYQSMDAIDGKQARRTGMASALGEMFDHGCGVDAINTTLEVILACHALGLNQSWWTVASQVASLCNFYVSTWEEYHTGTLYLSAFSGPVEGILLIVGIYIITALHPLGSSFWSQPLLKPVLYLAPQLFPYVQKVDGLLESFGVWKYVRLESIPANVAFMSFGAVGTLANIVTSYHNVITSRRKAGKAILPPLFGLLPFFTHTAILVAWLHAELKGGVCIVHDSRMLPFLGYWGMAFSYQVSQLILAHVTKSSFPYWNGMMVFSLFGAADANMGWLFGREPLVQSSPVAANVFIWMSFVVALFNYVRFAREVIWQICEYTGLACFTVRHKDENGKWVQNGKKTQ</sequence>
<dbReference type="GO" id="GO:0004142">
    <property type="term" value="F:diacylglycerol cholinephosphotransferase activity"/>
    <property type="evidence" value="ECO:0007669"/>
    <property type="project" value="UniProtKB-EC"/>
</dbReference>
<evidence type="ECO:0000256" key="5">
    <source>
        <dbReference type="ARBA" id="ARBA00022692"/>
    </source>
</evidence>
<evidence type="ECO:0000256" key="11">
    <source>
        <dbReference type="SAM" id="Phobius"/>
    </source>
</evidence>
<dbReference type="FunFam" id="1.20.120.1760:FF:000012">
    <property type="entry name" value="sn-1,2-diacylglycerol cholinephosphotransferase"/>
    <property type="match status" value="1"/>
</dbReference>
<dbReference type="Proteomes" id="UP000053392">
    <property type="component" value="Unassembled WGS sequence"/>
</dbReference>
<keyword evidence="5 11" id="KW-0812">Transmembrane</keyword>
<evidence type="ECO:0000313" key="12">
    <source>
        <dbReference type="EMBL" id="KIR37930.1"/>
    </source>
</evidence>
<feature type="transmembrane region" description="Helical" evidence="11">
    <location>
        <begin position="79"/>
        <end position="97"/>
    </location>
</feature>
<dbReference type="GO" id="GO:0016020">
    <property type="term" value="C:membrane"/>
    <property type="evidence" value="ECO:0007669"/>
    <property type="project" value="InterPro"/>
</dbReference>